<proteinExistence type="predicted"/>
<dbReference type="EMBL" id="VOXD01000007">
    <property type="protein sequence ID" value="TXF90383.1"/>
    <property type="molecule type" value="Genomic_DNA"/>
</dbReference>
<name>A0A5C7FR41_9BACT</name>
<keyword evidence="1" id="KW-1133">Transmembrane helix</keyword>
<evidence type="ECO:0000313" key="3">
    <source>
        <dbReference type="Proteomes" id="UP000321907"/>
    </source>
</evidence>
<gene>
    <name evidence="2" type="ORF">FUA23_06225</name>
</gene>
<dbReference type="AlphaFoldDB" id="A0A5C7FR41"/>
<evidence type="ECO:0000313" key="2">
    <source>
        <dbReference type="EMBL" id="TXF90383.1"/>
    </source>
</evidence>
<protein>
    <submittedName>
        <fullName evidence="2">Uncharacterized protein</fullName>
    </submittedName>
</protein>
<feature type="transmembrane region" description="Helical" evidence="1">
    <location>
        <begin position="66"/>
        <end position="86"/>
    </location>
</feature>
<keyword evidence="1" id="KW-0812">Transmembrane</keyword>
<reference evidence="2 3" key="1">
    <citation type="submission" date="2019-08" db="EMBL/GenBank/DDBJ databases">
        <title>Lewinella sp. strain SSH13 Genome sequencing and assembly.</title>
        <authorList>
            <person name="Kim I."/>
        </authorList>
    </citation>
    <scope>NUCLEOTIDE SEQUENCE [LARGE SCALE GENOMIC DNA]</scope>
    <source>
        <strain evidence="2 3">SSH13</strain>
    </source>
</reference>
<dbReference type="RefSeq" id="WP_147929865.1">
    <property type="nucleotide sequence ID" value="NZ_VOXD01000007.1"/>
</dbReference>
<feature type="transmembrane region" description="Helical" evidence="1">
    <location>
        <begin position="39"/>
        <end position="57"/>
    </location>
</feature>
<accession>A0A5C7FR41</accession>
<evidence type="ECO:0000256" key="1">
    <source>
        <dbReference type="SAM" id="Phobius"/>
    </source>
</evidence>
<dbReference type="Proteomes" id="UP000321907">
    <property type="component" value="Unassembled WGS sequence"/>
</dbReference>
<sequence>MKLKITRIFCVFLLMIALIAFGLLFTLVAEEQAFSQLMWFGLASSTLVSIGYGYLLLRYWAKPDKLLVFAGVYAVVLLLLLNTLGLT</sequence>
<organism evidence="2 3">
    <name type="scientific">Neolewinella aurantiaca</name>
    <dbReference type="NCBI Taxonomy" id="2602767"/>
    <lineage>
        <taxon>Bacteria</taxon>
        <taxon>Pseudomonadati</taxon>
        <taxon>Bacteroidota</taxon>
        <taxon>Saprospiria</taxon>
        <taxon>Saprospirales</taxon>
        <taxon>Lewinellaceae</taxon>
        <taxon>Neolewinella</taxon>
    </lineage>
</organism>
<keyword evidence="3" id="KW-1185">Reference proteome</keyword>
<keyword evidence="1" id="KW-0472">Membrane</keyword>
<comment type="caution">
    <text evidence="2">The sequence shown here is derived from an EMBL/GenBank/DDBJ whole genome shotgun (WGS) entry which is preliminary data.</text>
</comment>